<evidence type="ECO:0000313" key="1">
    <source>
        <dbReference type="EMBL" id="NXT18542.1"/>
    </source>
</evidence>
<dbReference type="GO" id="GO:0030031">
    <property type="term" value="P:cell projection assembly"/>
    <property type="evidence" value="ECO:0007669"/>
    <property type="project" value="TreeGrafter"/>
</dbReference>
<proteinExistence type="predicted"/>
<gene>
    <name evidence="1" type="primary">Nckap1l</name>
    <name evidence="1" type="ORF">SYRPAR_R05416</name>
</gene>
<feature type="non-terminal residue" evidence="1">
    <location>
        <position position="1"/>
    </location>
</feature>
<dbReference type="GO" id="GO:0030866">
    <property type="term" value="P:cortical actin cytoskeleton organization"/>
    <property type="evidence" value="ECO:0007669"/>
    <property type="project" value="TreeGrafter"/>
</dbReference>
<comment type="caution">
    <text evidence="1">The sequence shown here is derived from an EMBL/GenBank/DDBJ whole genome shotgun (WGS) entry which is preliminary data.</text>
</comment>
<dbReference type="GO" id="GO:0048812">
    <property type="term" value="P:neuron projection morphogenesis"/>
    <property type="evidence" value="ECO:0007669"/>
    <property type="project" value="TreeGrafter"/>
</dbReference>
<dbReference type="Proteomes" id="UP000536260">
    <property type="component" value="Unassembled WGS sequence"/>
</dbReference>
<name>A0A7L3AF12_9AVES</name>
<dbReference type="PANTHER" id="PTHR12093:SF9">
    <property type="entry name" value="NCK-ASSOCIATED PROTEIN 1-LIKE"/>
    <property type="match status" value="1"/>
</dbReference>
<keyword evidence="2" id="KW-1185">Reference proteome</keyword>
<accession>A0A7L3AF12</accession>
<dbReference type="PANTHER" id="PTHR12093">
    <property type="entry name" value="NCK-ASSOCIATED PROTEIN 1"/>
    <property type="match status" value="1"/>
</dbReference>
<organism evidence="1 2">
    <name type="scientific">Syrrhaptes paradoxus</name>
    <name type="common">Pallas's sandgrouse</name>
    <dbReference type="NCBI Taxonomy" id="302527"/>
    <lineage>
        <taxon>Eukaryota</taxon>
        <taxon>Metazoa</taxon>
        <taxon>Chordata</taxon>
        <taxon>Craniata</taxon>
        <taxon>Vertebrata</taxon>
        <taxon>Euteleostomi</taxon>
        <taxon>Archelosauria</taxon>
        <taxon>Archosauria</taxon>
        <taxon>Dinosauria</taxon>
        <taxon>Saurischia</taxon>
        <taxon>Theropoda</taxon>
        <taxon>Coelurosauria</taxon>
        <taxon>Aves</taxon>
        <taxon>Neognathae</taxon>
        <taxon>Neoaves</taxon>
        <taxon>Columbimorphae</taxon>
        <taxon>Pterocliformes</taxon>
        <taxon>Pteroclidae</taxon>
        <taxon>Syrrhaptes</taxon>
    </lineage>
</organism>
<dbReference type="Pfam" id="PF09735">
    <property type="entry name" value="Nckap1"/>
    <property type="match status" value="2"/>
</dbReference>
<reference evidence="1 2" key="1">
    <citation type="submission" date="2019-09" db="EMBL/GenBank/DDBJ databases">
        <title>Bird 10,000 Genomes (B10K) Project - Family phase.</title>
        <authorList>
            <person name="Zhang G."/>
        </authorList>
    </citation>
    <scope>NUCLEOTIDE SEQUENCE [LARGE SCALE GENOMIC DNA]</scope>
    <source>
        <strain evidence="1">B10K-DU-003-42</strain>
        <tissue evidence="1">Mixed tissue sample</tissue>
    </source>
</reference>
<dbReference type="GO" id="GO:0031209">
    <property type="term" value="C:SCAR complex"/>
    <property type="evidence" value="ECO:0007669"/>
    <property type="project" value="TreeGrafter"/>
</dbReference>
<dbReference type="InterPro" id="IPR019137">
    <property type="entry name" value="Nck-associated_protein-1"/>
</dbReference>
<feature type="non-terminal residue" evidence="1">
    <location>
        <position position="141"/>
    </location>
</feature>
<evidence type="ECO:0000313" key="2">
    <source>
        <dbReference type="Proteomes" id="UP000536260"/>
    </source>
</evidence>
<dbReference type="AlphaFoldDB" id="A0A7L3AF12"/>
<protein>
    <submittedName>
        <fullName evidence="1">NCKPL protein</fullName>
    </submittedName>
</protein>
<dbReference type="EMBL" id="VZTO01002973">
    <property type="protein sequence ID" value="NXT18542.1"/>
    <property type="molecule type" value="Genomic_DNA"/>
</dbReference>
<dbReference type="GO" id="GO:0016477">
    <property type="term" value="P:cell migration"/>
    <property type="evidence" value="ECO:0007669"/>
    <property type="project" value="TreeGrafter"/>
</dbReference>
<sequence length="141" mass="15077">QVFSRRCPFLMGPIECLTDIVTPDTDIQVTLSIFEVASAAGVPCEVDPALVTVLGGNRTGTWGAAGDMGGCPQDLSPCHQPPAPFTVPCPMSPPWVPSGHPNNLHCLAKAIVQLSAALFTLHNKNIETHLREFLLVRQPRG</sequence>